<evidence type="ECO:0000313" key="3">
    <source>
        <dbReference type="EMBL" id="MBD3870192.1"/>
    </source>
</evidence>
<dbReference type="SUPFAM" id="SSF111283">
    <property type="entry name" value="Putative modulator of DNA gyrase, PmbA/TldD"/>
    <property type="match status" value="1"/>
</dbReference>
<dbReference type="GO" id="GO:0005829">
    <property type="term" value="C:cytosol"/>
    <property type="evidence" value="ECO:0007669"/>
    <property type="project" value="TreeGrafter"/>
</dbReference>
<dbReference type="GO" id="GO:0006508">
    <property type="term" value="P:proteolysis"/>
    <property type="evidence" value="ECO:0007669"/>
    <property type="project" value="InterPro"/>
</dbReference>
<evidence type="ECO:0000313" key="4">
    <source>
        <dbReference type="Proteomes" id="UP000598633"/>
    </source>
</evidence>
<dbReference type="PANTHER" id="PTHR30624:SF4">
    <property type="entry name" value="METALLOPROTEASE TLDD"/>
    <property type="match status" value="1"/>
</dbReference>
<proteinExistence type="inferred from homology"/>
<dbReference type="InterPro" id="IPR051463">
    <property type="entry name" value="Peptidase_U62_metallo"/>
</dbReference>
<dbReference type="AlphaFoldDB" id="A0A8J6XWL8"/>
<comment type="caution">
    <text evidence="3">The sequence shown here is derived from an EMBL/GenBank/DDBJ whole genome shotgun (WGS) entry which is preliminary data.</text>
</comment>
<dbReference type="GO" id="GO:0008237">
    <property type="term" value="F:metallopeptidase activity"/>
    <property type="evidence" value="ECO:0007669"/>
    <property type="project" value="InterPro"/>
</dbReference>
<comment type="similarity">
    <text evidence="1">Belongs to the peptidase U62 family.</text>
</comment>
<dbReference type="PANTHER" id="PTHR30624">
    <property type="entry name" value="UNCHARACTERIZED PROTEIN TLDD AND PMBA"/>
    <property type="match status" value="1"/>
</dbReference>
<dbReference type="InterPro" id="IPR045569">
    <property type="entry name" value="Metalloprtase-TldD/E_C"/>
</dbReference>
<feature type="domain" description="Metalloprotease TldD/E C-terminal" evidence="2">
    <location>
        <begin position="199"/>
        <end position="429"/>
    </location>
</feature>
<dbReference type="Pfam" id="PF19289">
    <property type="entry name" value="PmbA_TldD_3rd"/>
    <property type="match status" value="1"/>
</dbReference>
<accession>A0A8J6XWL8</accession>
<reference evidence="3 4" key="1">
    <citation type="submission" date="2020-08" db="EMBL/GenBank/DDBJ databases">
        <title>Acidobacteriota in marine sediments use diverse sulfur dissimilation pathways.</title>
        <authorList>
            <person name="Wasmund K."/>
        </authorList>
    </citation>
    <scope>NUCLEOTIDE SEQUENCE [LARGE SCALE GENOMIC DNA]</scope>
    <source>
        <strain evidence="3">MAG AM3-A</strain>
    </source>
</reference>
<dbReference type="InterPro" id="IPR036059">
    <property type="entry name" value="TldD/PmbA_sf"/>
</dbReference>
<sequence>MPRPETPLDPKWLQLLSERCSDLRGGGARFEDLYLEQRLEVRAVASDNDLQIESCRLEGAAARWRSPSRTVLHARTGLSTSAIGELLGRQADRVALPPSRPLPAPEIDPPRRWLEWAREVACRLGPAPSVIRYLSRRAAVVRSDGWARVASPPLVRVEQSGDRPTALLAVWGHPQLGHWLTEFLEPPPVKPWEPSPGSQLPVLFTAGTAGILMHELVGHMAESDLVVAAASPLAGMKGATITTSTLDIIDDPTRIDLAGAFDHDDEGIEGKPVHLVVAGRLQNYLCDREGGRRLGDEPGRGRRAGWSRPPITRQSNLVIAPGKFLPEELEGDLDHALVVTRIGGATVDPVSSRTVLRVERGWEVRHGRRRRPLAPCELTGGALEILARIDSRIGSDPTADWRLGWCVKDGLPLATGSEAPTLLVERLEVL</sequence>
<organism evidence="3 4">
    <name type="scientific">Candidatus Sulfomarinibacter kjeldsenii</name>
    <dbReference type="NCBI Taxonomy" id="2885994"/>
    <lineage>
        <taxon>Bacteria</taxon>
        <taxon>Pseudomonadati</taxon>
        <taxon>Acidobacteriota</taxon>
        <taxon>Thermoanaerobaculia</taxon>
        <taxon>Thermoanaerobaculales</taxon>
        <taxon>Candidatus Sulfomarinibacteraceae</taxon>
        <taxon>Candidatus Sulfomarinibacter</taxon>
    </lineage>
</organism>
<evidence type="ECO:0000259" key="2">
    <source>
        <dbReference type="Pfam" id="PF19289"/>
    </source>
</evidence>
<protein>
    <submittedName>
        <fullName evidence="3">TldD/PmbA family protein</fullName>
    </submittedName>
</protein>
<gene>
    <name evidence="3" type="ORF">IFJ97_02395</name>
</gene>
<dbReference type="Proteomes" id="UP000598633">
    <property type="component" value="Unassembled WGS sequence"/>
</dbReference>
<name>A0A8J6XWL8_9BACT</name>
<evidence type="ECO:0000256" key="1">
    <source>
        <dbReference type="ARBA" id="ARBA00005836"/>
    </source>
</evidence>
<dbReference type="EMBL" id="JACXWA010000040">
    <property type="protein sequence ID" value="MBD3870192.1"/>
    <property type="molecule type" value="Genomic_DNA"/>
</dbReference>